<feature type="compositionally biased region" description="Basic and acidic residues" evidence="1">
    <location>
        <begin position="3329"/>
        <end position="3338"/>
    </location>
</feature>
<keyword evidence="3" id="KW-1185">Reference proteome</keyword>
<feature type="region of interest" description="Disordered" evidence="1">
    <location>
        <begin position="599"/>
        <end position="624"/>
    </location>
</feature>
<accession>B9KIS0</accession>
<feature type="compositionally biased region" description="Low complexity" evidence="1">
    <location>
        <begin position="609"/>
        <end position="621"/>
    </location>
</feature>
<gene>
    <name evidence="2" type="ordered locus">AMF_530</name>
</gene>
<feature type="compositionally biased region" description="Basic and acidic residues" evidence="1">
    <location>
        <begin position="3304"/>
        <end position="3318"/>
    </location>
</feature>
<proteinExistence type="predicted"/>
<evidence type="ECO:0000313" key="2">
    <source>
        <dbReference type="EMBL" id="ACM49382.1"/>
    </source>
</evidence>
<dbReference type="STRING" id="320483.AMF_530"/>
<feature type="region of interest" description="Disordered" evidence="1">
    <location>
        <begin position="171"/>
        <end position="401"/>
    </location>
</feature>
<dbReference type="PATRIC" id="fig|320483.3.peg.614"/>
<protein>
    <submittedName>
        <fullName evidence="2">Uncharacterized protein</fullName>
    </submittedName>
</protein>
<dbReference type="EMBL" id="CP001079">
    <property type="protein sequence ID" value="ACM49382.1"/>
    <property type="molecule type" value="Genomic_DNA"/>
</dbReference>
<feature type="compositionally biased region" description="Polar residues" evidence="1">
    <location>
        <begin position="1"/>
        <end position="17"/>
    </location>
</feature>
<feature type="compositionally biased region" description="Basic and acidic residues" evidence="1">
    <location>
        <begin position="244"/>
        <end position="254"/>
    </location>
</feature>
<dbReference type="RefSeq" id="WP_012658988.1">
    <property type="nucleotide sequence ID" value="NC_012026.1"/>
</dbReference>
<feature type="compositionally biased region" description="Polar residues" evidence="1">
    <location>
        <begin position="221"/>
        <end position="243"/>
    </location>
</feature>
<dbReference type="PANTHER" id="PTHR34491">
    <property type="entry name" value="A-TYPE INCLUSION PROTEIN, PUTATIVE-RELATED"/>
    <property type="match status" value="1"/>
</dbReference>
<feature type="compositionally biased region" description="Basic and acidic residues" evidence="1">
    <location>
        <begin position="198"/>
        <end position="215"/>
    </location>
</feature>
<organism evidence="2 3">
    <name type="scientific">Anaplasma marginale (strain Florida)</name>
    <dbReference type="NCBI Taxonomy" id="320483"/>
    <lineage>
        <taxon>Bacteria</taxon>
        <taxon>Pseudomonadati</taxon>
        <taxon>Pseudomonadota</taxon>
        <taxon>Alphaproteobacteria</taxon>
        <taxon>Rickettsiales</taxon>
        <taxon>Anaplasmataceae</taxon>
        <taxon>Anaplasma</taxon>
    </lineage>
</organism>
<feature type="compositionally biased region" description="Basic and acidic residues" evidence="1">
    <location>
        <begin position="3383"/>
        <end position="3451"/>
    </location>
</feature>
<feature type="region of interest" description="Disordered" evidence="1">
    <location>
        <begin position="3279"/>
        <end position="3339"/>
    </location>
</feature>
<evidence type="ECO:0000256" key="1">
    <source>
        <dbReference type="SAM" id="MobiDB-lite"/>
    </source>
</evidence>
<reference evidence="2 3" key="1">
    <citation type="journal article" date="2009" name="BMC Genomics">
        <title>Conservation in the face of diversity: multistrain analysis of an intracellular bacterium.</title>
        <authorList>
            <person name="Dark M.J."/>
            <person name="Herndon D.R."/>
            <person name="Kappmeyer L.S."/>
            <person name="Gonzales M.P."/>
            <person name="Nordeen E."/>
            <person name="Palmer G.H."/>
            <person name="Knowles D.P. Jr."/>
            <person name="Brayton K.A."/>
        </authorList>
    </citation>
    <scope>NUCLEOTIDE SEQUENCE [LARGE SCALE GENOMIC DNA]</scope>
    <source>
        <strain evidence="2 3">Florida</strain>
    </source>
</reference>
<feature type="compositionally biased region" description="Low complexity" evidence="1">
    <location>
        <begin position="416"/>
        <end position="432"/>
    </location>
</feature>
<dbReference type="KEGG" id="amf:AMF_530"/>
<feature type="compositionally biased region" description="Polar residues" evidence="1">
    <location>
        <begin position="255"/>
        <end position="306"/>
    </location>
</feature>
<dbReference type="GeneID" id="7398146"/>
<feature type="compositionally biased region" description="Polar residues" evidence="1">
    <location>
        <begin position="171"/>
        <end position="197"/>
    </location>
</feature>
<name>B9KIS0_ANAMF</name>
<dbReference type="Proteomes" id="UP000007307">
    <property type="component" value="Chromosome"/>
</dbReference>
<feature type="region of interest" description="Disordered" evidence="1">
    <location>
        <begin position="416"/>
        <end position="478"/>
    </location>
</feature>
<dbReference type="HOGENOM" id="CLU_224817_0_0_5"/>
<feature type="compositionally biased region" description="Polar residues" evidence="1">
    <location>
        <begin position="3483"/>
        <end position="3493"/>
    </location>
</feature>
<feature type="region of interest" description="Disordered" evidence="1">
    <location>
        <begin position="3383"/>
        <end position="3493"/>
    </location>
</feature>
<dbReference type="PANTHER" id="PTHR34491:SF74">
    <property type="entry name" value="DUF4456 DOMAIN-CONTAINING PROTEIN"/>
    <property type="match status" value="1"/>
</dbReference>
<feature type="region of interest" description="Disordered" evidence="1">
    <location>
        <begin position="1"/>
        <end position="25"/>
    </location>
</feature>
<sequence length="3493" mass="373487">MTEATQGNPTAATSTGTHHPGIVGTQPVSQAYTTYTKKGAGGLLQHLNSSRSADAPSWEQELGFGTDHCILEAAVKSGDEQTVELLCRRFSASVLQRTLHLNSANESLLEQAIKCNAERNPAIALEILGKLCKTCVGECAKSSQTFGVVANDLIASLLAVTEQSSSSNIRSWSADQSWQYSTPVDDSDLKQAQQQRSEQSEKYRKEAQDAYEKAYRVQAHGASQTSADRTQTTASHAQPSPTRHNAEAHDKRGSPSEQTTAEESGSGEALQSTSQTEEVATTGSTHGAQTESMTGASVATSHTDTGAQHVATEPSVTALAQGVDSAQTAEGANTGKDNERDVTVKTDVQPGEEHGNNAVSVSKQDAGDGVSYVATEDATDVEGATYDRDESESGLSQDEFEQLRTSTGVDLEASGAVASEATESATPETAPAKGGAATRTQQAAPKKVKAAARQGNGGRFPRTTHATHVSRHSDDHQVSGAGAHNSFLQFAAKTKNDVETVVVELEAQTLPEGASALLETISKILQDIGTQVQSAKDKVSSVAADAAALQTLRKKVIDLLNNLVNTMRDLLDKLGDVASDQSRKLGDISRQVANRVQGFGAKSAPAKRAGAPSDSDDMAPAAKRRGSAPTAYAALLDEILTAAEQGKLAYALQRHVDALSDPKTLHSVLSHRNAASLNALDLYVAKPQNVGDITAAIRVLMQPGNQALGAVLAHHLTQAEGRQNQSIIQRIIGVAASGSADQSVVNSAKELVTRLIGELCPSSGDVGQRLLAGHVARSALQADSADILSHAMTVAAVPGSDLVHNPIQDAIVASAVTWIENRRCEIGSDQDAHAIKAVMSLLQSCGKVSPSAAQEIVARCSVASTAALVYKVARECNVIDPSAKCSAGTQAYVTRYELARAMSALHTAAANVGSSNSAGLRACVEELLGHIGTILTVVSALTGRQWISAAVQLVPRTQTITEKIQHVCDSIAAGTTPSPNAESITQISEDAQQILQMIRDVANKHPAQRIRHTLQTFNARAVSSEDRNLVSAYERLRAALESAHDAYKGPFHEISIENFANSLNDAAKDIISAIDPVGGHGGTLRLELRSATRKIVDSISDNPHLVFCSQKVAEELLHAAALLELATKREVLSEREGFATDRTAHELVNSFREKATNAYYHITRAYRLVEEHGTALREHGGESVALALDKLRNAGNHVKQAAESVSYNVRVTAALEAEALLDYCKNALLSLVSLGEKLRDSKALQHLQRAARVVYEHIVDALVFLRLAAQILKDIVVHAIKVASGNARVTAHSLNNPESSLLDVMPAICARIGDADTALARSNNGADYSKLREALRSANSVLLEIGAALPSGNYDFLDGNAPHLILHACAREISRHNLQGQLGNRMREVLTDLESVVGRLVDINALNTLEQSPAVEVPEEFVRSSLKTLAYTLQVRSAAAGVRALVPGNRLAEIAGMLPVSDGKVVITSGADLAVALRALIEEHNITHVRNAANRDDPIVVLSEISRAIGRSAAARGAQEAGSATDDVVTAVPVQFVYNALVACSNAMQLSTAIDGVKARIPGDMLNEVMVAGLPNDARQSRMVSDASVISTMIDNLIRLHKGLMHQDAVYTAHNAHNRGCLDLVREVIDQKITFDLGQAVPASVYSTEPRAAFIGGVVEQALIMPDSEFLGAHAESRYGEGERTVTVNTDVAHGIVVAAMHAIQEVVIHDSRRRTIPPSLPSDAVRRIVSEAASASGNTMGLSAQMVSGAFQRFRDEMVQVGALAQDTTIWDELVRRVVSVVMHTAARYTCSDASVRGHSVPFRHVEKMVTSIYIDTQKEHCRSAIRAALKGVQDVDQDLVKEAAKYATTLVICGGSANEVPRSSCVSLAWKIASTLSAGDRTVWHTIAKGVFSLVANCREHVVVSEQFFVNLFTTIRDSVKRAHAAASAGASKAPIAVAFAELTDEMIQNLAQGVIKIHSVAQEFWENGTVVEESSKVSEREAEQRATTAANSVDGVPFGLARTVLIATISAVVESVAREEHLGAAHIKEHQIETLVESKLKQQASSDGTLKITSDLVSGMLTELNSVIQQTASSTGMSNRAQISEDLHPAIARIAVSAIRAGKTTGNSISKTLLDRVQHDIHAACGTAITAPAVHSRLARAAAPLVLDLATVFAGLNDAKGVMEELITGSNSSNLTEGQKERIQFAIGAAESLMERISTRGIRDGAERIQDDIRLVVSTIAGMHRDGNLAPSDQCAISAAYGALVAQLGLVEAARTSENVKIVPGYGYKGFAPRMVEVGHAAMDAGQQKPHLSSDTEGGAEPDKTITHLNRTARLLKSINQFLVHSGIYNTLQGGKLLHHLRAVRHQLEIAQQAALFTLLTKVAGGRDTESVVPHERALQEAITRSQECLLNAKLVAAPLSKDAVSMLSGLSDAVTLLQETSQQRFASQPQRILGEDWASQIFRMVSIARSAADSAQKEKVAASAISHDEIAARNRALMHLGAVENLVGFLYDARIQRDARLVAQVLSHLEQCKNNLRAAQLVHRRDAARAEGAQRDAVQHYSAFVQVAMHAVHMAHDLICEHVRETSHNILDGWRATASSLGGAQPDPQEVRQRAAALIDVYEAARDAGMLVSKVCMETRNNVFVPRKSAAQVLCESAYASGSRIIGAPRHQEVEHELTILVGDALSAKALLNQVCTKLADHEDGGIVRLMGNIEYATDAMLNRDRGIAASKEVVQLSNRIAALTKSGLAKLATAAQAANSPAVSATDLVRVSGGATPAQTQESSASAGRTLTAAQWFKTIVDVSSHVPEVISKPAKPAAPDTGLQEKITGASQDLSQVVQLLYGYGLNKELDTAQKGVVNALNSAVGLLPLLTGTGGYSIPGSLHPNTVNVVYRLGSSDIPQGNIGALAARFEVITYKLSLLMSLGDLESVAKQLADIQDSDANLHQAKRQLDSIVSNVTALVKSVVQQIENAAPVRSLEASNAEGNRVVLQELRSVAVGALTRSYEQRGLQGLRESIKSVRESIGQQFVVVDSTLLQNMFSLRDVDSAEVLCSEAALPPEHDRVEKVIATIADALRTGRIDPVRTLSCLDRVLKNSVALGTLHTDETGAYALCEADVTDMLMAFYKHNDEDGIRFLRGRCGAYTIDSSRIESAVLARLGNNASLNTADTLLLDSYQQDIFTDPDVSIRQCQKVGASFLAIHLDRAYGQRGMHREGSIRKDGIGAARRRQPADRRAAGLTTKLFQKMPKMGEDQQPWYSRVWQWIIDVVNWFYSVARTAVMLILGKGGKAQASLQQQEEARQADISSARSADAGSGKGAPDDGHDHGADDKPKTSPLSAVAVRRSSEAHKMGEEAQQPWYMRLWQWVKDAVTSFVQKFLYPIFTRIVGSKAENRFVETAEPGKRAAQEVQQERSNDRNVAKGEESHRGGASETVEATKSEVAEEHSSPESENHEERLRAADGDAHLKNRKQGAGGKWLEAEDVPSSTITDPEVEEVSAVQSRRGSVQQ</sequence>
<evidence type="ECO:0000313" key="3">
    <source>
        <dbReference type="Proteomes" id="UP000007307"/>
    </source>
</evidence>